<dbReference type="EMBL" id="CP011925">
    <property type="protein sequence ID" value="ATD09747.1"/>
    <property type="molecule type" value="Genomic_DNA"/>
</dbReference>
<evidence type="ECO:0000313" key="2">
    <source>
        <dbReference type="Proteomes" id="UP000016521"/>
    </source>
</evidence>
<dbReference type="InterPro" id="IPR046203">
    <property type="entry name" value="DUF6236"/>
</dbReference>
<keyword evidence="2" id="KW-1185">Reference proteome</keyword>
<sequence>MERGVIAAPMSFKFHMVGFSVGSAITPEMIRYYLLYWDKLIVPDNNLVSFGIPDEQDLLGSGKLYRPRSQLVGSFHDQQIARAIIEEQCKIAEMFYKDSTTDWVLHQHNAEQIFLTEKTSSFKNTLRINLANALPVPTADVNINDILEFKERRSSELKALHEALDGIYVEILNSPDESLAGKMTVSNLSDSINNLDRVSKERFGFFNKFSVEPQYSLNFKDIINYSAGGGLMGLGAKVAPTIAAAGQTVDILTGYTVPVATLVGTAAGFLSGLKVDIKPTKSPIHEDNKHLSYLVKASEIGVVSL</sequence>
<protein>
    <submittedName>
        <fullName evidence="1">Uncharacterized protein</fullName>
    </submittedName>
</protein>
<dbReference type="Pfam" id="PF19749">
    <property type="entry name" value="DUF6236"/>
    <property type="match status" value="1"/>
</dbReference>
<organism evidence="1 2">
    <name type="scientific">Pseudoalteromonas piscicida</name>
    <dbReference type="NCBI Taxonomy" id="43662"/>
    <lineage>
        <taxon>Bacteria</taxon>
        <taxon>Pseudomonadati</taxon>
        <taxon>Pseudomonadota</taxon>
        <taxon>Gammaproteobacteria</taxon>
        <taxon>Alteromonadales</taxon>
        <taxon>Pseudoalteromonadaceae</taxon>
        <taxon>Pseudoalteromonas</taxon>
    </lineage>
</organism>
<dbReference type="RefSeq" id="WP_010369671.1">
    <property type="nucleotide sequence ID" value="NZ_CP011925.1"/>
</dbReference>
<evidence type="ECO:0000313" key="1">
    <source>
        <dbReference type="EMBL" id="ATD09747.1"/>
    </source>
</evidence>
<gene>
    <name evidence="1" type="ORF">PPIS_b0622</name>
</gene>
<name>A0ABM6NLR4_PSEO7</name>
<proteinExistence type="predicted"/>
<accession>A0ABM6NLR4</accession>
<dbReference type="Proteomes" id="UP000016521">
    <property type="component" value="Chromosome II"/>
</dbReference>
<reference evidence="1 2" key="1">
    <citation type="submission" date="2015-06" db="EMBL/GenBank/DDBJ databases">
        <authorList>
            <person name="Xie B.-B."/>
            <person name="Rong J.-C."/>
            <person name="Qin Q.-L."/>
            <person name="Zhang Y.-Z."/>
        </authorList>
    </citation>
    <scope>NUCLEOTIDE SEQUENCE [LARGE SCALE GENOMIC DNA]</scope>
    <source>
        <strain evidence="1 2">JCM 20779</strain>
    </source>
</reference>